<evidence type="ECO:0000259" key="1">
    <source>
        <dbReference type="PROSITE" id="PS50022"/>
    </source>
</evidence>
<proteinExistence type="predicted"/>
<accession>A7SF80</accession>
<evidence type="ECO:0000313" key="2">
    <source>
        <dbReference type="EMBL" id="EDO37660.1"/>
    </source>
</evidence>
<dbReference type="InParanoid" id="A7SF80"/>
<dbReference type="OMA" id="THADSNC"/>
<dbReference type="EMBL" id="DS469642">
    <property type="protein sequence ID" value="EDO37660.1"/>
    <property type="molecule type" value="Genomic_DNA"/>
</dbReference>
<dbReference type="CDD" id="cd00057">
    <property type="entry name" value="FA58C"/>
    <property type="match status" value="1"/>
</dbReference>
<dbReference type="AlphaFoldDB" id="A7SF80"/>
<dbReference type="PROSITE" id="PS01286">
    <property type="entry name" value="FA58C_2"/>
    <property type="match status" value="1"/>
</dbReference>
<dbReference type="PhylomeDB" id="A7SF80"/>
<dbReference type="FunFam" id="2.60.120.260:FF:000016">
    <property type="entry name" value="Contactin-associated protein-like 4 isoform 1"/>
    <property type="match status" value="1"/>
</dbReference>
<dbReference type="PANTHER" id="PTHR24543:SF335">
    <property type="entry name" value="EGF-LIKE REPEAT AND DISCOIDIN I-LIKE DOMAIN-CONTAINING PROTEIN 3"/>
    <property type="match status" value="1"/>
</dbReference>
<evidence type="ECO:0000313" key="3">
    <source>
        <dbReference type="Proteomes" id="UP000001593"/>
    </source>
</evidence>
<protein>
    <recommendedName>
        <fullName evidence="1">F5/8 type C domain-containing protein</fullName>
    </recommendedName>
</protein>
<dbReference type="SUPFAM" id="SSF49785">
    <property type="entry name" value="Galactose-binding domain-like"/>
    <property type="match status" value="1"/>
</dbReference>
<dbReference type="KEGG" id="nve:5509173"/>
<dbReference type="PANTHER" id="PTHR24543">
    <property type="entry name" value="MULTICOPPER OXIDASE-RELATED"/>
    <property type="match status" value="1"/>
</dbReference>
<dbReference type="Pfam" id="PF00754">
    <property type="entry name" value="F5_F8_type_C"/>
    <property type="match status" value="1"/>
</dbReference>
<dbReference type="HOGENOM" id="CLU_030066_1_2_1"/>
<dbReference type="Gene3D" id="2.60.120.260">
    <property type="entry name" value="Galactose-binding domain-like"/>
    <property type="match status" value="1"/>
</dbReference>
<dbReference type="InterPro" id="IPR000421">
    <property type="entry name" value="FA58C"/>
</dbReference>
<dbReference type="InterPro" id="IPR008979">
    <property type="entry name" value="Galactose-bd-like_sf"/>
</dbReference>
<feature type="domain" description="F5/8 type C" evidence="1">
    <location>
        <begin position="5"/>
        <end position="160"/>
    </location>
</feature>
<keyword evidence="3" id="KW-1185">Reference proteome</keyword>
<dbReference type="Proteomes" id="UP000001593">
    <property type="component" value="Unassembled WGS sequence"/>
</dbReference>
<organism evidence="2 3">
    <name type="scientific">Nematostella vectensis</name>
    <name type="common">Starlet sea anemone</name>
    <dbReference type="NCBI Taxonomy" id="45351"/>
    <lineage>
        <taxon>Eukaryota</taxon>
        <taxon>Metazoa</taxon>
        <taxon>Cnidaria</taxon>
        <taxon>Anthozoa</taxon>
        <taxon>Hexacorallia</taxon>
        <taxon>Actiniaria</taxon>
        <taxon>Edwardsiidae</taxon>
        <taxon>Nematostella</taxon>
    </lineage>
</organism>
<dbReference type="SMART" id="SM00231">
    <property type="entry name" value="FA58C"/>
    <property type="match status" value="1"/>
</dbReference>
<dbReference type="PROSITE" id="PS50022">
    <property type="entry name" value="FA58C_3"/>
    <property type="match status" value="1"/>
</dbReference>
<sequence>MFLIAACGPLGMEDRRIQDSQINSSSDWDGFHRAALARLHNEMSGGDKGAWSAKEKQIGEYLQIDLGQVTWITHAATQGRHEIDREINQWVMSYKLTYSDDGAEWKEYKEAGQTKVFSANRDRDSVVTNPLFPAIKSRYIRFLPLTWYKHISMRVEIYGCGL</sequence>
<gene>
    <name evidence="2" type="ORF">NEMVEDRAFT_v1g116154</name>
</gene>
<name>A7SF80_NEMVE</name>
<reference evidence="2 3" key="1">
    <citation type="journal article" date="2007" name="Science">
        <title>Sea anemone genome reveals ancestral eumetazoan gene repertoire and genomic organization.</title>
        <authorList>
            <person name="Putnam N.H."/>
            <person name="Srivastava M."/>
            <person name="Hellsten U."/>
            <person name="Dirks B."/>
            <person name="Chapman J."/>
            <person name="Salamov A."/>
            <person name="Terry A."/>
            <person name="Shapiro H."/>
            <person name="Lindquist E."/>
            <person name="Kapitonov V.V."/>
            <person name="Jurka J."/>
            <person name="Genikhovich G."/>
            <person name="Grigoriev I.V."/>
            <person name="Lucas S.M."/>
            <person name="Steele R.E."/>
            <person name="Finnerty J.R."/>
            <person name="Technau U."/>
            <person name="Martindale M.Q."/>
            <person name="Rokhsar D.S."/>
        </authorList>
    </citation>
    <scope>NUCLEOTIDE SEQUENCE [LARGE SCALE GENOMIC DNA]</scope>
    <source>
        <strain evidence="3">CH2 X CH6</strain>
    </source>
</reference>